<name>A0ABD2MUZ3_9CUCU</name>
<sequence length="226" mass="25960">MHNLGGHDFEPFYCLIDGGKNGFLFQEMQDLFFYMQILHEGENSTLPRRVSDKLAITELPDLMRACGFYPTDFEIETFMVDIKYRSFDQDGTIRDFISFLDFVRLYVNHKPVYGYSLAALETTFETFVQSAEEPIPGIVKRDDFLEMVTEEGEPFTLSQINKCMEILLGAQGATEGGHYLFDFIPEDIDYSVFIDDVLGIDMNRLKIDVPDTKSEDESVNTIKESI</sequence>
<dbReference type="Proteomes" id="UP001516400">
    <property type="component" value="Unassembled WGS sequence"/>
</dbReference>
<gene>
    <name evidence="1" type="ORF">HHI36_009302</name>
</gene>
<dbReference type="Gene3D" id="1.10.238.10">
    <property type="entry name" value="EF-hand"/>
    <property type="match status" value="1"/>
</dbReference>
<accession>A0ABD2MUZ3</accession>
<keyword evidence="2" id="KW-1185">Reference proteome</keyword>
<proteinExistence type="predicted"/>
<comment type="caution">
    <text evidence="1">The sequence shown here is derived from an EMBL/GenBank/DDBJ whole genome shotgun (WGS) entry which is preliminary data.</text>
</comment>
<reference evidence="1 2" key="1">
    <citation type="journal article" date="2021" name="BMC Biol.">
        <title>Horizontally acquired antibacterial genes associated with adaptive radiation of ladybird beetles.</title>
        <authorList>
            <person name="Li H.S."/>
            <person name="Tang X.F."/>
            <person name="Huang Y.H."/>
            <person name="Xu Z.Y."/>
            <person name="Chen M.L."/>
            <person name="Du X.Y."/>
            <person name="Qiu B.Y."/>
            <person name="Chen P.T."/>
            <person name="Zhang W."/>
            <person name="Slipinski A."/>
            <person name="Escalona H.E."/>
            <person name="Waterhouse R.M."/>
            <person name="Zwick A."/>
            <person name="Pang H."/>
        </authorList>
    </citation>
    <scope>NUCLEOTIDE SEQUENCE [LARGE SCALE GENOMIC DNA]</scope>
    <source>
        <strain evidence="1">SYSU2018</strain>
    </source>
</reference>
<evidence type="ECO:0000313" key="1">
    <source>
        <dbReference type="EMBL" id="KAL3270246.1"/>
    </source>
</evidence>
<dbReference type="InterPro" id="IPR011992">
    <property type="entry name" value="EF-hand-dom_pair"/>
</dbReference>
<dbReference type="EMBL" id="JABFTP020000021">
    <property type="protein sequence ID" value="KAL3270246.1"/>
    <property type="molecule type" value="Genomic_DNA"/>
</dbReference>
<dbReference type="SUPFAM" id="SSF47473">
    <property type="entry name" value="EF-hand"/>
    <property type="match status" value="1"/>
</dbReference>
<protein>
    <submittedName>
        <fullName evidence="1">Uncharacterized protein</fullName>
    </submittedName>
</protein>
<dbReference type="AlphaFoldDB" id="A0ABD2MUZ3"/>
<evidence type="ECO:0000313" key="2">
    <source>
        <dbReference type="Proteomes" id="UP001516400"/>
    </source>
</evidence>
<organism evidence="1 2">
    <name type="scientific">Cryptolaemus montrouzieri</name>
    <dbReference type="NCBI Taxonomy" id="559131"/>
    <lineage>
        <taxon>Eukaryota</taxon>
        <taxon>Metazoa</taxon>
        <taxon>Ecdysozoa</taxon>
        <taxon>Arthropoda</taxon>
        <taxon>Hexapoda</taxon>
        <taxon>Insecta</taxon>
        <taxon>Pterygota</taxon>
        <taxon>Neoptera</taxon>
        <taxon>Endopterygota</taxon>
        <taxon>Coleoptera</taxon>
        <taxon>Polyphaga</taxon>
        <taxon>Cucujiformia</taxon>
        <taxon>Coccinelloidea</taxon>
        <taxon>Coccinellidae</taxon>
        <taxon>Scymninae</taxon>
        <taxon>Scymnini</taxon>
        <taxon>Cryptolaemus</taxon>
    </lineage>
</organism>